<feature type="coiled-coil region" evidence="1">
    <location>
        <begin position="436"/>
        <end position="470"/>
    </location>
</feature>
<gene>
    <name evidence="3" type="ORF">M0812_04882</name>
</gene>
<evidence type="ECO:0000313" key="3">
    <source>
        <dbReference type="EMBL" id="KAJ3451212.1"/>
    </source>
</evidence>
<dbReference type="AlphaFoldDB" id="A0AAV8AAP2"/>
<dbReference type="Proteomes" id="UP001146793">
    <property type="component" value="Unassembled WGS sequence"/>
</dbReference>
<sequence length="553" mass="65588">MELRSDFRLLVKLNEHSQLADEYEKIGNLEGAYSEHKICYGILQQMLAQVSDKFEQQNLLYHAKLHLLRCKELKNEWINKRKEINGLGLMVGYEQEEQEEQQQQQQQQDQDQDQDYDYDESNEEEDRYENVYYQPNEKYTTKKNPKPFELVILEDYLGMEQEYLNSSLPFQDNQNEEREEFSFSETQNSFSENRDFNYSFGQFNKKKMIFDGSVSNSTLIIDNTVSRNSNCNSEQDHEINIDKKQSKKNKKKQKTKTQKSNTFLNKKDTNKRKQKEILFDSQNLINSNFFDDPNNLSFKNENKFQSTNIFETIELEENSNPNSNYHLNTNSDLNYNSKEQSILMNSDKEVNVEEMGTLQAIWQKVGKVFQKIHPFNNNQNIDMNKTNTNKKNAFNGNDNVLGNVNKNDNYNNKKYGKTENENQNSFYLNDYNYCYNNDEDEMLSQLAEKNEQLINENRLLKDQISQFKQSINRKNLTLQKKFIKSSIDNFNNLNHNVGNKELVKQLENEKGKRIKAELDLLKYKKKYNLLKHSKKKTIKNDSTLKIENEILND</sequence>
<evidence type="ECO:0000256" key="2">
    <source>
        <dbReference type="SAM" id="MobiDB-lite"/>
    </source>
</evidence>
<protein>
    <submittedName>
        <fullName evidence="3">Uncharacterized protein</fullName>
    </submittedName>
</protein>
<accession>A0AAV8AAP2</accession>
<dbReference type="EMBL" id="JANTQA010000010">
    <property type="protein sequence ID" value="KAJ3451212.1"/>
    <property type="molecule type" value="Genomic_DNA"/>
</dbReference>
<feature type="region of interest" description="Disordered" evidence="2">
    <location>
        <begin position="95"/>
        <end position="140"/>
    </location>
</feature>
<reference evidence="3" key="1">
    <citation type="submission" date="2022-08" db="EMBL/GenBank/DDBJ databases">
        <title>Novel sulphate-reducing endosymbionts in the free-living metamonad Anaeramoeba.</title>
        <authorList>
            <person name="Jerlstrom-Hultqvist J."/>
            <person name="Cepicka I."/>
            <person name="Gallot-Lavallee L."/>
            <person name="Salas-Leiva D."/>
            <person name="Curtis B.A."/>
            <person name="Zahonova K."/>
            <person name="Pipaliya S."/>
            <person name="Dacks J."/>
            <person name="Roger A.J."/>
        </authorList>
    </citation>
    <scope>NUCLEOTIDE SEQUENCE</scope>
    <source>
        <strain evidence="3">Busselton2</strain>
    </source>
</reference>
<evidence type="ECO:0000256" key="1">
    <source>
        <dbReference type="SAM" id="Coils"/>
    </source>
</evidence>
<name>A0AAV8AAP2_9EUKA</name>
<feature type="compositionally biased region" description="Basic residues" evidence="2">
    <location>
        <begin position="245"/>
        <end position="257"/>
    </location>
</feature>
<organism evidence="3 4">
    <name type="scientific">Anaeramoeba flamelloides</name>
    <dbReference type="NCBI Taxonomy" id="1746091"/>
    <lineage>
        <taxon>Eukaryota</taxon>
        <taxon>Metamonada</taxon>
        <taxon>Anaeramoebidae</taxon>
        <taxon>Anaeramoeba</taxon>
    </lineage>
</organism>
<proteinExistence type="predicted"/>
<keyword evidence="1" id="KW-0175">Coiled coil</keyword>
<feature type="region of interest" description="Disordered" evidence="2">
    <location>
        <begin position="227"/>
        <end position="271"/>
    </location>
</feature>
<comment type="caution">
    <text evidence="3">The sequence shown here is derived from an EMBL/GenBank/DDBJ whole genome shotgun (WGS) entry which is preliminary data.</text>
</comment>
<evidence type="ECO:0000313" key="4">
    <source>
        <dbReference type="Proteomes" id="UP001146793"/>
    </source>
</evidence>
<feature type="compositionally biased region" description="Basic and acidic residues" evidence="2">
    <location>
        <begin position="234"/>
        <end position="244"/>
    </location>
</feature>
<feature type="compositionally biased region" description="Acidic residues" evidence="2">
    <location>
        <begin position="110"/>
        <end position="127"/>
    </location>
</feature>